<organism evidence="2 3">
    <name type="scientific">Sporolactobacillus mangiferae</name>
    <dbReference type="NCBI Taxonomy" id="2940498"/>
    <lineage>
        <taxon>Bacteria</taxon>
        <taxon>Bacillati</taxon>
        <taxon>Bacillota</taxon>
        <taxon>Bacilli</taxon>
        <taxon>Bacillales</taxon>
        <taxon>Sporolactobacillaceae</taxon>
        <taxon>Sporolactobacillus</taxon>
    </lineage>
</organism>
<dbReference type="InterPro" id="IPR000415">
    <property type="entry name" value="Nitroreductase-like"/>
</dbReference>
<accession>A0ABT0M9Q5</accession>
<gene>
    <name evidence="2" type="ORF">M3N64_06495</name>
</gene>
<keyword evidence="3" id="KW-1185">Reference proteome</keyword>
<dbReference type="Pfam" id="PF00881">
    <property type="entry name" value="Nitroreductase"/>
    <property type="match status" value="1"/>
</dbReference>
<dbReference type="EMBL" id="JAMAST010000005">
    <property type="protein sequence ID" value="MCL1631597.1"/>
    <property type="molecule type" value="Genomic_DNA"/>
</dbReference>
<dbReference type="SUPFAM" id="SSF55469">
    <property type="entry name" value="FMN-dependent nitroreductase-like"/>
    <property type="match status" value="1"/>
</dbReference>
<evidence type="ECO:0000313" key="2">
    <source>
        <dbReference type="EMBL" id="MCL1631597.1"/>
    </source>
</evidence>
<dbReference type="RefSeq" id="WP_249099904.1">
    <property type="nucleotide sequence ID" value="NZ_JAMAST010000005.1"/>
</dbReference>
<protein>
    <submittedName>
        <fullName evidence="2">Nitroreductase family protein</fullName>
    </submittedName>
</protein>
<dbReference type="PANTHER" id="PTHR43745:SF2">
    <property type="entry name" value="NITROREDUCTASE MJ1384-RELATED"/>
    <property type="match status" value="1"/>
</dbReference>
<dbReference type="Proteomes" id="UP001203004">
    <property type="component" value="Unassembled WGS sequence"/>
</dbReference>
<dbReference type="PANTHER" id="PTHR43745">
    <property type="entry name" value="NITROREDUCTASE MJ1384-RELATED"/>
    <property type="match status" value="1"/>
</dbReference>
<comment type="caution">
    <text evidence="2">The sequence shown here is derived from an EMBL/GenBank/DDBJ whole genome shotgun (WGS) entry which is preliminary data.</text>
</comment>
<name>A0ABT0M9Q5_9BACL</name>
<dbReference type="Gene3D" id="3.40.109.10">
    <property type="entry name" value="NADH Oxidase"/>
    <property type="match status" value="1"/>
</dbReference>
<evidence type="ECO:0000313" key="3">
    <source>
        <dbReference type="Proteomes" id="UP001203004"/>
    </source>
</evidence>
<reference evidence="2 3" key="1">
    <citation type="submission" date="2022-05" db="EMBL/GenBank/DDBJ databases">
        <title>Sporolactobacillus sp nov CPB3-1, isolated from tree bark (Mangifera indica L.).</title>
        <authorList>
            <person name="Phuengjayaem S."/>
            <person name="Tanasupawat S."/>
        </authorList>
    </citation>
    <scope>NUCLEOTIDE SEQUENCE [LARGE SCALE GENOMIC DNA]</scope>
    <source>
        <strain evidence="2 3">CPB3-1</strain>
    </source>
</reference>
<dbReference type="InterPro" id="IPR052544">
    <property type="entry name" value="Bacteriocin_Proc_Enz"/>
</dbReference>
<sequence length="270" mass="30912">MKNNDKKIVADQLKNEIYDRSMFNYVEKFHQKTAWVTPFNWTFKESVFDWQRLLEYTDELPDNYISKVELPIDKDIPCFDGPRSTRIYNKEATISKKKFSDILFNAFGRYRGLGSKNYPSGGGLYPIIPMLILLEGSAIEGVENPGIYVYDSSKLELLLIKRINNKNKQNILVNVNSINPGFALSNIAFIYVIDMERALIKYGVRGYRHACIEIGLAMESLIMAYRNIDSSLGDCVWSGFNDNALTVACGLNVRLTPIGMLQWFGKRKEV</sequence>
<evidence type="ECO:0000259" key="1">
    <source>
        <dbReference type="Pfam" id="PF00881"/>
    </source>
</evidence>
<dbReference type="InterPro" id="IPR029479">
    <property type="entry name" value="Nitroreductase"/>
</dbReference>
<feature type="domain" description="Nitroreductase" evidence="1">
    <location>
        <begin position="83"/>
        <end position="252"/>
    </location>
</feature>
<proteinExistence type="predicted"/>